<name>X1GA19_9ZZZZ</name>
<reference evidence="1" key="1">
    <citation type="journal article" date="2014" name="Front. Microbiol.">
        <title>High frequency of phylogenetically diverse reductive dehalogenase-homologous genes in deep subseafloor sedimentary metagenomes.</title>
        <authorList>
            <person name="Kawai M."/>
            <person name="Futagami T."/>
            <person name="Toyoda A."/>
            <person name="Takaki Y."/>
            <person name="Nishi S."/>
            <person name="Hori S."/>
            <person name="Arai W."/>
            <person name="Tsubouchi T."/>
            <person name="Morono Y."/>
            <person name="Uchiyama I."/>
            <person name="Ito T."/>
            <person name="Fujiyama A."/>
            <person name="Inagaki F."/>
            <person name="Takami H."/>
        </authorList>
    </citation>
    <scope>NUCLEOTIDE SEQUENCE</scope>
    <source>
        <strain evidence="1">Expedition CK06-06</strain>
    </source>
</reference>
<dbReference type="AlphaFoldDB" id="X1GA19"/>
<accession>X1GA19</accession>
<gene>
    <name evidence="1" type="ORF">S03H2_08319</name>
</gene>
<organism evidence="1">
    <name type="scientific">marine sediment metagenome</name>
    <dbReference type="NCBI Taxonomy" id="412755"/>
    <lineage>
        <taxon>unclassified sequences</taxon>
        <taxon>metagenomes</taxon>
        <taxon>ecological metagenomes</taxon>
    </lineage>
</organism>
<comment type="caution">
    <text evidence="1">The sequence shown here is derived from an EMBL/GenBank/DDBJ whole genome shotgun (WGS) entry which is preliminary data.</text>
</comment>
<protein>
    <submittedName>
        <fullName evidence="1">Uncharacterized protein</fullName>
    </submittedName>
</protein>
<evidence type="ECO:0000313" key="1">
    <source>
        <dbReference type="EMBL" id="GAH29878.1"/>
    </source>
</evidence>
<sequence length="47" mass="5300">MPGSPVDVFTGGVKLTVEARQALIERFGLDAPLWEQFWCYIINAFRG</sequence>
<feature type="non-terminal residue" evidence="1">
    <location>
        <position position="47"/>
    </location>
</feature>
<proteinExistence type="predicted"/>
<dbReference type="EMBL" id="BARU01004026">
    <property type="protein sequence ID" value="GAH29878.1"/>
    <property type="molecule type" value="Genomic_DNA"/>
</dbReference>